<comment type="similarity">
    <text evidence="1">Belongs to the IF-3 family.</text>
</comment>
<dbReference type="InterPro" id="IPR019814">
    <property type="entry name" value="Translation_initiation_fac_3_N"/>
</dbReference>
<dbReference type="EMBL" id="MFJG01000023">
    <property type="protein sequence ID" value="OGG06323.1"/>
    <property type="molecule type" value="Genomic_DNA"/>
</dbReference>
<dbReference type="NCBIfam" id="TIGR00168">
    <property type="entry name" value="infC"/>
    <property type="match status" value="1"/>
</dbReference>
<feature type="domain" description="Translation initiation factor 3 C-terminal" evidence="5">
    <location>
        <begin position="91"/>
        <end position="174"/>
    </location>
</feature>
<evidence type="ECO:0000256" key="1">
    <source>
        <dbReference type="ARBA" id="ARBA00005439"/>
    </source>
</evidence>
<sequence>MTRKNTLTKSYKINNQINVPQLRVIGDEGKQIGILSKDEAVDYALGQGMDLVLIGETAEPPVAKITDYKKFLYQEEKKAKEAKKGQRASGVKEVRVGSPFAAAGDIETRARQTITFLEAGYLVKVVVKFVGRSITHPEFGHRILNQIAEKVAGKGKIDKAAHFEGKFLSMTLSPVK</sequence>
<dbReference type="Proteomes" id="UP000178681">
    <property type="component" value="Unassembled WGS sequence"/>
</dbReference>
<evidence type="ECO:0000259" key="5">
    <source>
        <dbReference type="Pfam" id="PF00707"/>
    </source>
</evidence>
<name>A0A1F5Z1U7_9BACT</name>
<reference evidence="7 8" key="1">
    <citation type="journal article" date="2016" name="Nat. Commun.">
        <title>Thousands of microbial genomes shed light on interconnected biogeochemical processes in an aquifer system.</title>
        <authorList>
            <person name="Anantharaman K."/>
            <person name="Brown C.T."/>
            <person name="Hug L.A."/>
            <person name="Sharon I."/>
            <person name="Castelle C.J."/>
            <person name="Probst A.J."/>
            <person name="Thomas B.C."/>
            <person name="Singh A."/>
            <person name="Wilkins M.J."/>
            <person name="Karaoz U."/>
            <person name="Brodie E.L."/>
            <person name="Williams K.H."/>
            <person name="Hubbard S.S."/>
            <person name="Banfield J.F."/>
        </authorList>
    </citation>
    <scope>NUCLEOTIDE SEQUENCE [LARGE SCALE GENOMIC DNA]</scope>
</reference>
<dbReference type="GO" id="GO:0032790">
    <property type="term" value="P:ribosome disassembly"/>
    <property type="evidence" value="ECO:0007669"/>
    <property type="project" value="TreeGrafter"/>
</dbReference>
<evidence type="ECO:0000256" key="4">
    <source>
        <dbReference type="NCBIfam" id="TIGR00168"/>
    </source>
</evidence>
<dbReference type="InterPro" id="IPR019815">
    <property type="entry name" value="Translation_initiation_fac_3_C"/>
</dbReference>
<feature type="domain" description="Translation initiation factor 3 N-terminal" evidence="6">
    <location>
        <begin position="13"/>
        <end position="82"/>
    </location>
</feature>
<evidence type="ECO:0000313" key="7">
    <source>
        <dbReference type="EMBL" id="OGG06323.1"/>
    </source>
</evidence>
<dbReference type="GO" id="GO:0016020">
    <property type="term" value="C:membrane"/>
    <property type="evidence" value="ECO:0007669"/>
    <property type="project" value="TreeGrafter"/>
</dbReference>
<keyword evidence="3" id="KW-0648">Protein biosynthesis</keyword>
<dbReference type="InterPro" id="IPR036787">
    <property type="entry name" value="T_IF-3_N_sf"/>
</dbReference>
<proteinExistence type="inferred from homology"/>
<dbReference type="InterPro" id="IPR036788">
    <property type="entry name" value="T_IF-3_C_sf"/>
</dbReference>
<dbReference type="SUPFAM" id="SSF54364">
    <property type="entry name" value="Translation initiation factor IF3, N-terminal domain"/>
    <property type="match status" value="1"/>
</dbReference>
<dbReference type="Pfam" id="PF00707">
    <property type="entry name" value="IF3_C"/>
    <property type="match status" value="1"/>
</dbReference>
<dbReference type="PANTHER" id="PTHR10938">
    <property type="entry name" value="TRANSLATION INITIATION FACTOR IF-3"/>
    <property type="match status" value="1"/>
</dbReference>
<organism evidence="7 8">
    <name type="scientific">Candidatus Gottesmanbacteria bacterium RIFCSPHIGHO2_01_FULL_42_12</name>
    <dbReference type="NCBI Taxonomy" id="1798377"/>
    <lineage>
        <taxon>Bacteria</taxon>
        <taxon>Candidatus Gottesmaniibacteriota</taxon>
    </lineage>
</organism>
<dbReference type="AlphaFoldDB" id="A0A1F5Z1U7"/>
<evidence type="ECO:0000256" key="3">
    <source>
        <dbReference type="ARBA" id="ARBA00022917"/>
    </source>
</evidence>
<dbReference type="STRING" id="1798377.A2872_01175"/>
<accession>A0A1F5Z1U7</accession>
<dbReference type="GO" id="GO:0043022">
    <property type="term" value="F:ribosome binding"/>
    <property type="evidence" value="ECO:0007669"/>
    <property type="project" value="TreeGrafter"/>
</dbReference>
<dbReference type="Gene3D" id="3.10.20.80">
    <property type="entry name" value="Translation initiation factor 3 (IF-3), N-terminal domain"/>
    <property type="match status" value="1"/>
</dbReference>
<dbReference type="GO" id="GO:0005829">
    <property type="term" value="C:cytosol"/>
    <property type="evidence" value="ECO:0007669"/>
    <property type="project" value="TreeGrafter"/>
</dbReference>
<dbReference type="PANTHER" id="PTHR10938:SF0">
    <property type="entry name" value="TRANSLATION INITIATION FACTOR IF-3, MITOCHONDRIAL"/>
    <property type="match status" value="1"/>
</dbReference>
<gene>
    <name evidence="7" type="ORF">A2872_01175</name>
</gene>
<evidence type="ECO:0000259" key="6">
    <source>
        <dbReference type="Pfam" id="PF05198"/>
    </source>
</evidence>
<dbReference type="GO" id="GO:0003743">
    <property type="term" value="F:translation initiation factor activity"/>
    <property type="evidence" value="ECO:0007669"/>
    <property type="project" value="UniProtKB-UniRule"/>
</dbReference>
<dbReference type="SUPFAM" id="SSF55200">
    <property type="entry name" value="Translation initiation factor IF3, C-terminal domain"/>
    <property type="match status" value="1"/>
</dbReference>
<comment type="caution">
    <text evidence="7">The sequence shown here is derived from an EMBL/GenBank/DDBJ whole genome shotgun (WGS) entry which is preliminary data.</text>
</comment>
<keyword evidence="2 7" id="KW-0396">Initiation factor</keyword>
<dbReference type="Gene3D" id="3.30.110.10">
    <property type="entry name" value="Translation initiation factor 3 (IF-3), C-terminal domain"/>
    <property type="match status" value="1"/>
</dbReference>
<dbReference type="InterPro" id="IPR001288">
    <property type="entry name" value="Translation_initiation_fac_3"/>
</dbReference>
<evidence type="ECO:0000256" key="2">
    <source>
        <dbReference type="ARBA" id="ARBA00022540"/>
    </source>
</evidence>
<evidence type="ECO:0000313" key="8">
    <source>
        <dbReference type="Proteomes" id="UP000178681"/>
    </source>
</evidence>
<protein>
    <recommendedName>
        <fullName evidence="4">Translation initiation factor IF-3</fullName>
    </recommendedName>
</protein>
<dbReference type="Pfam" id="PF05198">
    <property type="entry name" value="IF3_N"/>
    <property type="match status" value="1"/>
</dbReference>